<sequence>MNAQRVIPAGASRRAAQLFNIFTVIALLLSITALALGKLLASQHVGFLPFVLSLPPLMIWLGGSIFVYASIAHHPNPRAVHFNRWAGYRFYGVMGSLVVIGPAIYGLLNGWRGLMLVFGLAFLIIVPWAVVDIVRAAREPWTDVTIDAEPGPGGT</sequence>
<organism evidence="2 3">
    <name type="scientific">Thiobacillus denitrificans (strain ATCC 25259 / T1)</name>
    <dbReference type="NCBI Taxonomy" id="292415"/>
    <lineage>
        <taxon>Bacteria</taxon>
        <taxon>Pseudomonadati</taxon>
        <taxon>Pseudomonadota</taxon>
        <taxon>Betaproteobacteria</taxon>
        <taxon>Nitrosomonadales</taxon>
        <taxon>Thiobacillaceae</taxon>
        <taxon>Thiobacillus</taxon>
    </lineage>
</organism>
<proteinExistence type="predicted"/>
<reference evidence="2 3" key="1">
    <citation type="journal article" date="2006" name="J. Bacteriol.">
        <title>The genome sequence of the obligately chemolithoautotrophic, facultatively anaerobic bacterium Thiobacillus denitrificans.</title>
        <authorList>
            <person name="Beller H.R."/>
            <person name="Chain P.S."/>
            <person name="Letain T.E."/>
            <person name="Chakicherla A."/>
            <person name="Larimer F.W."/>
            <person name="Richardson P.M."/>
            <person name="Coleman M.A."/>
            <person name="Wood A.P."/>
            <person name="Kelly D.P."/>
        </authorList>
    </citation>
    <scope>NUCLEOTIDE SEQUENCE [LARGE SCALE GENOMIC DNA]</scope>
    <source>
        <strain evidence="2 3">ATCC 25259</strain>
    </source>
</reference>
<dbReference type="STRING" id="292415.Tbd_0318"/>
<evidence type="ECO:0000256" key="1">
    <source>
        <dbReference type="SAM" id="Phobius"/>
    </source>
</evidence>
<accession>Q3SLY1</accession>
<keyword evidence="1" id="KW-0472">Membrane</keyword>
<dbReference type="RefSeq" id="WP_011310831.1">
    <property type="nucleotide sequence ID" value="NC_007404.1"/>
</dbReference>
<evidence type="ECO:0000313" key="2">
    <source>
        <dbReference type="EMBL" id="AAZ96271.1"/>
    </source>
</evidence>
<dbReference type="AlphaFoldDB" id="Q3SLY1"/>
<feature type="transmembrane region" description="Helical" evidence="1">
    <location>
        <begin position="114"/>
        <end position="131"/>
    </location>
</feature>
<protein>
    <recommendedName>
        <fullName evidence="4">Transmembrane protein</fullName>
    </recommendedName>
</protein>
<dbReference type="HOGENOM" id="CLU_154519_0_0_4"/>
<keyword evidence="3" id="KW-1185">Reference proteome</keyword>
<dbReference type="eggNOG" id="ENOG50331FU">
    <property type="taxonomic scope" value="Bacteria"/>
</dbReference>
<feature type="transmembrane region" description="Helical" evidence="1">
    <location>
        <begin position="21"/>
        <end position="41"/>
    </location>
</feature>
<name>Q3SLY1_THIDA</name>
<evidence type="ECO:0008006" key="4">
    <source>
        <dbReference type="Google" id="ProtNLM"/>
    </source>
</evidence>
<keyword evidence="1" id="KW-0812">Transmembrane</keyword>
<dbReference type="OrthoDB" id="8561689at2"/>
<feature type="transmembrane region" description="Helical" evidence="1">
    <location>
        <begin position="47"/>
        <end position="69"/>
    </location>
</feature>
<feature type="transmembrane region" description="Helical" evidence="1">
    <location>
        <begin position="90"/>
        <end position="108"/>
    </location>
</feature>
<gene>
    <name evidence="2" type="ordered locus">Tbd_0318</name>
</gene>
<evidence type="ECO:0000313" key="3">
    <source>
        <dbReference type="Proteomes" id="UP000008291"/>
    </source>
</evidence>
<dbReference type="Proteomes" id="UP000008291">
    <property type="component" value="Chromosome"/>
</dbReference>
<dbReference type="EMBL" id="CP000116">
    <property type="protein sequence ID" value="AAZ96271.1"/>
    <property type="molecule type" value="Genomic_DNA"/>
</dbReference>
<dbReference type="KEGG" id="tbd:Tbd_0318"/>
<keyword evidence="1" id="KW-1133">Transmembrane helix</keyword>